<proteinExistence type="inferred from homology"/>
<dbReference type="Gene3D" id="3.30.720.10">
    <property type="entry name" value="Signal recognition particle alu RNA binding heterodimer, srp9/1"/>
    <property type="match status" value="1"/>
</dbReference>
<evidence type="ECO:0000313" key="12">
    <source>
        <dbReference type="Proteomes" id="UP000054408"/>
    </source>
</evidence>
<dbReference type="GO" id="GO:0006614">
    <property type="term" value="P:SRP-dependent cotranslational protein targeting to membrane"/>
    <property type="evidence" value="ECO:0007669"/>
    <property type="project" value="InterPro"/>
</dbReference>
<reference evidence="11 12" key="1">
    <citation type="submission" date="2010-05" db="EMBL/GenBank/DDBJ databases">
        <title>The Genome Sequence of Thecamonas trahens ATCC 50062.</title>
        <authorList>
            <consortium name="The Broad Institute Genome Sequencing Platform"/>
            <person name="Russ C."/>
            <person name="Cuomo C."/>
            <person name="Shea T."/>
            <person name="Young S.K."/>
            <person name="Zeng Q."/>
            <person name="Koehrsen M."/>
            <person name="Haas B."/>
            <person name="Borodovsky M."/>
            <person name="Guigo R."/>
            <person name="Alvarado L."/>
            <person name="Berlin A."/>
            <person name="Bochicchio J."/>
            <person name="Borenstein D."/>
            <person name="Chapman S."/>
            <person name="Chen Z."/>
            <person name="Freedman E."/>
            <person name="Gellesch M."/>
            <person name="Goldberg J."/>
            <person name="Griggs A."/>
            <person name="Gujja S."/>
            <person name="Heilman E."/>
            <person name="Heiman D."/>
            <person name="Hepburn T."/>
            <person name="Howarth C."/>
            <person name="Jen D."/>
            <person name="Larson L."/>
            <person name="Mehta T."/>
            <person name="Park D."/>
            <person name="Pearson M."/>
            <person name="Roberts A."/>
            <person name="Saif S."/>
            <person name="Shenoy N."/>
            <person name="Sisk P."/>
            <person name="Stolte C."/>
            <person name="Sykes S."/>
            <person name="Thomson T."/>
            <person name="Walk T."/>
            <person name="White J."/>
            <person name="Yandava C."/>
            <person name="Burger G."/>
            <person name="Gray M.W."/>
            <person name="Holland P.W.H."/>
            <person name="King N."/>
            <person name="Lang F.B.F."/>
            <person name="Roger A.J."/>
            <person name="Ruiz-Trillo I."/>
            <person name="Lander E."/>
            <person name="Nusbaum C."/>
        </authorList>
    </citation>
    <scope>NUCLEOTIDE SEQUENCE [LARGE SCALE GENOMIC DNA]</scope>
    <source>
        <strain evidence="11 12">ATCC 50062</strain>
    </source>
</reference>
<evidence type="ECO:0000313" key="11">
    <source>
        <dbReference type="EMBL" id="KNC47573.1"/>
    </source>
</evidence>
<keyword evidence="12" id="KW-1185">Reference proteome</keyword>
<evidence type="ECO:0000256" key="4">
    <source>
        <dbReference type="ARBA" id="ARBA00022490"/>
    </source>
</evidence>
<dbReference type="EMBL" id="GL349447">
    <property type="protein sequence ID" value="KNC47573.1"/>
    <property type="molecule type" value="Genomic_DNA"/>
</dbReference>
<evidence type="ECO:0000256" key="2">
    <source>
        <dbReference type="ARBA" id="ARBA00009193"/>
    </source>
</evidence>
<dbReference type="InterPro" id="IPR039432">
    <property type="entry name" value="SRP9_dom"/>
</dbReference>
<dbReference type="PANTHER" id="PTHR12834">
    <property type="entry name" value="SIGNAL RECOGNITION PARTICLE 9 KDA PROTEIN"/>
    <property type="match status" value="1"/>
</dbReference>
<dbReference type="AlphaFoldDB" id="A0A0L0D8H0"/>
<dbReference type="GeneID" id="25562266"/>
<organism evidence="11 12">
    <name type="scientific">Thecamonas trahens ATCC 50062</name>
    <dbReference type="NCBI Taxonomy" id="461836"/>
    <lineage>
        <taxon>Eukaryota</taxon>
        <taxon>Apusozoa</taxon>
        <taxon>Apusomonadida</taxon>
        <taxon>Apusomonadidae</taxon>
        <taxon>Thecamonas</taxon>
    </lineage>
</organism>
<dbReference type="GO" id="GO:0005786">
    <property type="term" value="C:signal recognition particle, endoplasmic reticulum targeting"/>
    <property type="evidence" value="ECO:0007669"/>
    <property type="project" value="UniProtKB-KW"/>
</dbReference>
<comment type="function">
    <text evidence="8 9">Component of the signal recognition particle (SRP) complex, a ribonucleoprotein complex that mediates the cotranslational targeting of secretory and membrane proteins to the endoplasmic reticulum (ER). SRP9 together with SRP14 and the Alu portion of the SRP RNA, constitutes the elongation arrest domain of SRP. The complex of SRP9 and SRP14 is required for SRP RNA binding.</text>
</comment>
<name>A0A0L0D8H0_THETB</name>
<comment type="similarity">
    <text evidence="2 9">Belongs to the SRP9 family.</text>
</comment>
<dbReference type="STRING" id="461836.A0A0L0D8H0"/>
<keyword evidence="7 9" id="KW-0687">Ribonucleoprotein</keyword>
<keyword evidence="4 9" id="KW-0963">Cytoplasm</keyword>
<dbReference type="SUPFAM" id="SSF54762">
    <property type="entry name" value="Signal recognition particle alu RNA binding heterodimer, SRP9/14"/>
    <property type="match status" value="1"/>
</dbReference>
<dbReference type="PIRSF" id="PIRSF017029">
    <property type="entry name" value="Signal_recog_particle_SRP9"/>
    <property type="match status" value="1"/>
</dbReference>
<feature type="domain" description="SRP9" evidence="10">
    <location>
        <begin position="6"/>
        <end position="69"/>
    </location>
</feature>
<keyword evidence="6 9" id="KW-0733">Signal recognition particle</keyword>
<dbReference type="Proteomes" id="UP000054408">
    <property type="component" value="Unassembled WGS sequence"/>
</dbReference>
<evidence type="ECO:0000256" key="7">
    <source>
        <dbReference type="ARBA" id="ARBA00023274"/>
    </source>
</evidence>
<dbReference type="InterPro" id="IPR009018">
    <property type="entry name" value="Signal_recog_particle_SRP9/14"/>
</dbReference>
<evidence type="ECO:0000259" key="10">
    <source>
        <dbReference type="Pfam" id="PF05486"/>
    </source>
</evidence>
<evidence type="ECO:0000256" key="1">
    <source>
        <dbReference type="ARBA" id="ARBA00004496"/>
    </source>
</evidence>
<dbReference type="GO" id="GO:0008312">
    <property type="term" value="F:7S RNA binding"/>
    <property type="evidence" value="ECO:0007669"/>
    <property type="project" value="InterPro"/>
</dbReference>
<evidence type="ECO:0000256" key="9">
    <source>
        <dbReference type="PIRNR" id="PIRNR017029"/>
    </source>
</evidence>
<dbReference type="GO" id="GO:0045900">
    <property type="term" value="P:negative regulation of translational elongation"/>
    <property type="evidence" value="ECO:0007669"/>
    <property type="project" value="InterPro"/>
</dbReference>
<gene>
    <name evidence="11" type="ORF">AMSG_02598</name>
</gene>
<sequence>MIVYDKFNEFYEAAEDMYHAAPSSTRYVLKHTKKDGEGAVELKVTDNVSVIKFRSSLTAHLKHVDRINTLFISLAMEKPEGVDAASSSRRRRKA</sequence>
<dbReference type="InterPro" id="IPR008832">
    <property type="entry name" value="SRP9"/>
</dbReference>
<evidence type="ECO:0000256" key="8">
    <source>
        <dbReference type="ARBA" id="ARBA00045462"/>
    </source>
</evidence>
<dbReference type="InterPro" id="IPR039914">
    <property type="entry name" value="SRP9-like"/>
</dbReference>
<dbReference type="OMA" id="DPMKVRF"/>
<keyword evidence="5 9" id="KW-0694">RNA-binding</keyword>
<evidence type="ECO:0000256" key="6">
    <source>
        <dbReference type="ARBA" id="ARBA00023135"/>
    </source>
</evidence>
<dbReference type="OrthoDB" id="360923at2759"/>
<evidence type="ECO:0000256" key="3">
    <source>
        <dbReference type="ARBA" id="ARBA00020414"/>
    </source>
</evidence>
<dbReference type="PANTHER" id="PTHR12834:SF12">
    <property type="entry name" value="SIGNAL RECOGNITION PARTICLE 9 KDA PROTEIN"/>
    <property type="match status" value="1"/>
</dbReference>
<comment type="subcellular location">
    <subcellularLocation>
        <location evidence="1 9">Cytoplasm</location>
    </subcellularLocation>
</comment>
<dbReference type="Pfam" id="PF05486">
    <property type="entry name" value="SRP9-21"/>
    <property type="match status" value="1"/>
</dbReference>
<evidence type="ECO:0000256" key="5">
    <source>
        <dbReference type="ARBA" id="ARBA00022884"/>
    </source>
</evidence>
<accession>A0A0L0D8H0</accession>
<dbReference type="RefSeq" id="XP_013759505.1">
    <property type="nucleotide sequence ID" value="XM_013904051.1"/>
</dbReference>
<protein>
    <recommendedName>
        <fullName evidence="3 9">Signal recognition particle 9 kDa protein</fullName>
        <shortName evidence="9">SRP9</shortName>
    </recommendedName>
</protein>